<dbReference type="OrthoDB" id="6079986at2"/>
<reference evidence="2 3" key="1">
    <citation type="submission" date="2013-07" db="EMBL/GenBank/DDBJ databases">
        <title>Completed genome of Sphingomonas sanxanigenens NX02.</title>
        <authorList>
            <person name="Ma T."/>
            <person name="Huang H."/>
            <person name="Wu M."/>
            <person name="Li X."/>
            <person name="Li G."/>
        </authorList>
    </citation>
    <scope>NUCLEOTIDE SEQUENCE [LARGE SCALE GENOMIC DNA]</scope>
    <source>
        <strain evidence="2 3">NX02</strain>
    </source>
</reference>
<dbReference type="KEGG" id="ssan:NX02_27405"/>
<keyword evidence="1" id="KW-0472">Membrane</keyword>
<protein>
    <recommendedName>
        <fullName evidence="1">SURF1-like protein</fullName>
    </recommendedName>
</protein>
<accession>W0AKJ4</accession>
<keyword evidence="3" id="KW-1185">Reference proteome</keyword>
<dbReference type="Pfam" id="PF02104">
    <property type="entry name" value="SURF1"/>
    <property type="match status" value="1"/>
</dbReference>
<comment type="similarity">
    <text evidence="1">Belongs to the SURF1 family.</text>
</comment>
<sequence length="212" mass="22458">MKRPVPILATLVVVAAVATMIWLGVWQLQRRAEKDALLALYRANLGKPAVSFPVLPPVADEMLFRRSSLICLAVGSWQVEGGRAADGSTGYRHIARCRTGAEGPGALVDMGLAADPKVKPVWNGGPVSGTITTAPSHESALGRLVGGGGEPRVAMLVASEPAPGLRASAPPSTDNVPNNHLAYAFQWFFFAAVALVIYVLALRRRNRRSDAA</sequence>
<dbReference type="GO" id="GO:0005886">
    <property type="term" value="C:plasma membrane"/>
    <property type="evidence" value="ECO:0007669"/>
    <property type="project" value="UniProtKB-SubCell"/>
</dbReference>
<keyword evidence="1" id="KW-0812">Transmembrane</keyword>
<dbReference type="Proteomes" id="UP000018851">
    <property type="component" value="Chromosome"/>
</dbReference>
<comment type="subcellular location">
    <subcellularLocation>
        <location evidence="1">Cell membrane</location>
        <topology evidence="1">Multi-pass membrane protein</topology>
    </subcellularLocation>
</comment>
<proteinExistence type="inferred from homology"/>
<gene>
    <name evidence="2" type="ORF">NX02_27405</name>
</gene>
<keyword evidence="1" id="KW-1003">Cell membrane</keyword>
<evidence type="ECO:0000256" key="1">
    <source>
        <dbReference type="RuleBase" id="RU363076"/>
    </source>
</evidence>
<dbReference type="InterPro" id="IPR002994">
    <property type="entry name" value="Surf1/Shy1"/>
</dbReference>
<feature type="transmembrane region" description="Helical" evidence="1">
    <location>
        <begin position="181"/>
        <end position="201"/>
    </location>
</feature>
<dbReference type="EMBL" id="CP006644">
    <property type="protein sequence ID" value="AHE57067.1"/>
    <property type="molecule type" value="Genomic_DNA"/>
</dbReference>
<dbReference type="PROSITE" id="PS50895">
    <property type="entry name" value="SURF1"/>
    <property type="match status" value="1"/>
</dbReference>
<name>W0AKJ4_9SPHN</name>
<dbReference type="eggNOG" id="COG3346">
    <property type="taxonomic scope" value="Bacteria"/>
</dbReference>
<dbReference type="PATRIC" id="fig|1123269.5.peg.5379"/>
<dbReference type="AlphaFoldDB" id="W0AKJ4"/>
<feature type="transmembrane region" description="Helical" evidence="1">
    <location>
        <begin position="7"/>
        <end position="26"/>
    </location>
</feature>
<keyword evidence="1" id="KW-1133">Transmembrane helix</keyword>
<dbReference type="RefSeq" id="WP_025295164.1">
    <property type="nucleotide sequence ID" value="NZ_CP006644.1"/>
</dbReference>
<evidence type="ECO:0000313" key="3">
    <source>
        <dbReference type="Proteomes" id="UP000018851"/>
    </source>
</evidence>
<dbReference type="CDD" id="cd06662">
    <property type="entry name" value="SURF1"/>
    <property type="match status" value="1"/>
</dbReference>
<dbReference type="STRING" id="1123269.NX02_27405"/>
<dbReference type="HOGENOM" id="CLU_1249955_0_0_5"/>
<evidence type="ECO:0000313" key="2">
    <source>
        <dbReference type="EMBL" id="AHE57067.1"/>
    </source>
</evidence>
<organism evidence="2 3">
    <name type="scientific">Sphingomonas sanxanigenens DSM 19645 = NX02</name>
    <dbReference type="NCBI Taxonomy" id="1123269"/>
    <lineage>
        <taxon>Bacteria</taxon>
        <taxon>Pseudomonadati</taxon>
        <taxon>Pseudomonadota</taxon>
        <taxon>Alphaproteobacteria</taxon>
        <taxon>Sphingomonadales</taxon>
        <taxon>Sphingomonadaceae</taxon>
        <taxon>Sphingomonas</taxon>
    </lineage>
</organism>